<feature type="compositionally biased region" description="Acidic residues" evidence="1">
    <location>
        <begin position="786"/>
        <end position="799"/>
    </location>
</feature>
<keyword evidence="3" id="KW-1185">Reference proteome</keyword>
<feature type="compositionally biased region" description="Polar residues" evidence="1">
    <location>
        <begin position="625"/>
        <end position="639"/>
    </location>
</feature>
<feature type="compositionally biased region" description="Acidic residues" evidence="1">
    <location>
        <begin position="809"/>
        <end position="819"/>
    </location>
</feature>
<dbReference type="PANTHER" id="PTHR35614:SF7">
    <property type="match status" value="1"/>
</dbReference>
<feature type="region of interest" description="Disordered" evidence="1">
    <location>
        <begin position="607"/>
        <end position="639"/>
    </location>
</feature>
<reference evidence="2 3" key="1">
    <citation type="submission" date="2013-07" db="EMBL/GenBank/DDBJ databases">
        <authorList>
            <person name="Stoco P.H."/>
            <person name="Wagner G."/>
            <person name="Gerber A."/>
            <person name="Zaha A."/>
            <person name="Thompson C."/>
            <person name="Bartholomeu D.C."/>
            <person name="Luckemeyer D.D."/>
            <person name="Bahia D."/>
            <person name="Loreto E."/>
            <person name="Prestes E.B."/>
            <person name="Lima F.M."/>
            <person name="Rodrigues-Luiz G."/>
            <person name="Vallejo G.A."/>
            <person name="Filho J.F."/>
            <person name="Monteiro K.M."/>
            <person name="Tyler K.M."/>
            <person name="de Almeida L.G."/>
            <person name="Ortiz M.F."/>
            <person name="Siervo M.A."/>
            <person name="de Moraes M.H."/>
            <person name="Cunha O.L."/>
            <person name="Mendonca-Neto R."/>
            <person name="Silva R."/>
            <person name="Teixeira S.M."/>
            <person name="Murta S.M."/>
            <person name="Sincero T.C."/>
            <person name="Mendes T.A."/>
            <person name="Urmenyi T.P."/>
            <person name="Silva V.G."/>
            <person name="da Rocha W.D."/>
            <person name="Andersson B."/>
            <person name="Romanha A.J."/>
            <person name="Steindel M."/>
            <person name="de Vasconcelos A.T."/>
            <person name="Grisard E.C."/>
        </authorList>
    </citation>
    <scope>NUCLEOTIDE SEQUENCE [LARGE SCALE GENOMIC DNA]</scope>
    <source>
        <strain evidence="2 3">SC58</strain>
    </source>
</reference>
<dbReference type="VEuPathDB" id="TriTrypDB:TRSC58_02567"/>
<dbReference type="EMBL" id="AUPL01002567">
    <property type="protein sequence ID" value="ESL09709.1"/>
    <property type="molecule type" value="Genomic_DNA"/>
</dbReference>
<evidence type="ECO:0000313" key="2">
    <source>
        <dbReference type="EMBL" id="ESL09709.1"/>
    </source>
</evidence>
<accession>A0A061J4B4</accession>
<organism evidence="2 3">
    <name type="scientific">Trypanosoma rangeli SC58</name>
    <dbReference type="NCBI Taxonomy" id="429131"/>
    <lineage>
        <taxon>Eukaryota</taxon>
        <taxon>Discoba</taxon>
        <taxon>Euglenozoa</taxon>
        <taxon>Kinetoplastea</taxon>
        <taxon>Metakinetoplastina</taxon>
        <taxon>Trypanosomatida</taxon>
        <taxon>Trypanosomatidae</taxon>
        <taxon>Trypanosoma</taxon>
        <taxon>Herpetosoma</taxon>
    </lineage>
</organism>
<dbReference type="Proteomes" id="UP000031737">
    <property type="component" value="Unassembled WGS sequence"/>
</dbReference>
<gene>
    <name evidence="2" type="ORF">TRSC58_02567</name>
</gene>
<comment type="caution">
    <text evidence="2">The sequence shown here is derived from an EMBL/GenBank/DDBJ whole genome shotgun (WGS) entry which is preliminary data.</text>
</comment>
<proteinExistence type="predicted"/>
<protein>
    <submittedName>
        <fullName evidence="2">Uncharacterized protein</fullName>
    </submittedName>
</protein>
<dbReference type="OrthoDB" id="247204at2759"/>
<evidence type="ECO:0000256" key="1">
    <source>
        <dbReference type="SAM" id="MobiDB-lite"/>
    </source>
</evidence>
<evidence type="ECO:0000313" key="3">
    <source>
        <dbReference type="Proteomes" id="UP000031737"/>
    </source>
</evidence>
<feature type="region of interest" description="Disordered" evidence="1">
    <location>
        <begin position="780"/>
        <end position="824"/>
    </location>
</feature>
<dbReference type="PANTHER" id="PTHR35614">
    <property type="match status" value="1"/>
</dbReference>
<feature type="region of interest" description="Disordered" evidence="1">
    <location>
        <begin position="343"/>
        <end position="378"/>
    </location>
</feature>
<dbReference type="AlphaFoldDB" id="A0A061J4B4"/>
<name>A0A061J4B4_TRYRA</name>
<feature type="region of interest" description="Disordered" evidence="1">
    <location>
        <begin position="138"/>
        <end position="163"/>
    </location>
</feature>
<sequence length="846" mass="94409">MGALPSRETQRRGLYSHRHGRNRRNEVMLIPLTAEFFPDEHCPLFERLYQARHHRTAKYYYRAVRPASTDWESDYYCQTIAHAYGLDLSDPEGLNKDGVFETSFSDSIEGLYHRLVRETEYCMCESDDELRKRYMEQLRQQQRQRKTQQQRQATTRQAPGTMQDEYFGTGSGAYVAGYRDALNYMQGKEQHTHRNSYGTHVTSPAAFYLRPVPCAIVSRYDAQRPHAEEGVEFLGSTVKVLGMFGLFPTTMPATVNGETIEQHMLKATMFVDKDVGDQILGNVVMLAVHMYVRQCMEAHIRAPFIPMVPFILRTPISNIPMLQFVREMRVRLHALLGAGTPRNGTRPDFSGLHGGATNGGSSNSLSSADGGEMGDAATGKHDSDAFLFEDDIPSGTSPRQLFTDASETKWLRSHPTQSTNMGGKLPILMVSGVSVQTTPLKHPSMTSMSHVHPPAWATAAANPPLSQANPLQQQQQQAARSALLLACRRNRFRIWVEDGRLCIWASAAYARRGCLILAQQLTLTVASNVLPLPRSWNYRGLLRSGMPVPLPMQQNDVFIVGQDMPAVGLYQGDVVRCSTLREIADYRQQRRLSAVLSPVMASPPQFEKVQPPPVFNAPGAPSAVGSPTTSEQPNQALNYSSNHSSNVILQDYGEAPAGAFWVHVAFEREPVGTSHNEKGRRSNASDVQQYDSIAYRQTNVEEVLLSWIKGISIQTRDALETEEHWVRDPASGDPVRVDRYVIRRVEHDGIRHFIGVTPRFIGQQRRLEKGLVELRAMEGEEAGLNADDDNEADEDSEGEEAGRNANDGNEADEDSEEAEDNPHNCAAAVLFASEVMPPNLQERADV</sequence>